<dbReference type="Pfam" id="PF00251">
    <property type="entry name" value="Glyco_hydro_32N"/>
    <property type="match status" value="1"/>
</dbReference>
<feature type="domain" description="Glycosyl hydrolase family 32 N-terminal" evidence="4">
    <location>
        <begin position="19"/>
        <end position="285"/>
    </location>
</feature>
<gene>
    <name evidence="5" type="ORF">EV643_11199</name>
</gene>
<evidence type="ECO:0000256" key="1">
    <source>
        <dbReference type="ARBA" id="ARBA00009902"/>
    </source>
</evidence>
<dbReference type="RefSeq" id="WP_133802132.1">
    <property type="nucleotide sequence ID" value="NZ_SNWQ01000011.1"/>
</dbReference>
<dbReference type="SUPFAM" id="SSF75005">
    <property type="entry name" value="Arabinanase/levansucrase/invertase"/>
    <property type="match status" value="1"/>
</dbReference>
<keyword evidence="3" id="KW-0326">Glycosidase</keyword>
<evidence type="ECO:0000313" key="5">
    <source>
        <dbReference type="EMBL" id="TDO46247.1"/>
    </source>
</evidence>
<dbReference type="EMBL" id="SNWQ01000011">
    <property type="protein sequence ID" value="TDO46247.1"/>
    <property type="molecule type" value="Genomic_DNA"/>
</dbReference>
<keyword evidence="6" id="KW-1185">Reference proteome</keyword>
<sequence>MFKTSASWVWDFWFADDGERFHLFFLKASRALHDPDRRHWRATIGHAVSTDLVEWTEVADALVPSDGPAFDDLATWTGSVLRGPDDRWRLFYTGVDRAGQGLVQRIGCAVSDDLTTWHRVSDRPMTEPDPRWYERLADGQWPDEAWRDPWVFPDPDGAGWHMLVTARANVGPADERGVVGYATSTDLEHWIVGPPLSMAGAGFGQLEVLQVATVEGRAVMLFSCMTAELSEERRARGETGGIWAVDLDKPTGPYDVAGAYRLHDESLYVGRLIKDRSGRWVMLAFRNLTPGGGFVGEITDPMPVHWDDDGRLRLNSA</sequence>
<dbReference type="GO" id="GO:0016798">
    <property type="term" value="F:hydrolase activity, acting on glycosyl bonds"/>
    <property type="evidence" value="ECO:0007669"/>
    <property type="project" value="UniProtKB-KW"/>
</dbReference>
<dbReference type="PANTHER" id="PTHR31953">
    <property type="entry name" value="BETA-FRUCTOFURANOSIDASE, INSOLUBLE ISOENZYME CWINV1-RELATED"/>
    <property type="match status" value="1"/>
</dbReference>
<evidence type="ECO:0000259" key="4">
    <source>
        <dbReference type="Pfam" id="PF00251"/>
    </source>
</evidence>
<comment type="caution">
    <text evidence="5">The sequence shown here is derived from an EMBL/GenBank/DDBJ whole genome shotgun (WGS) entry which is preliminary data.</text>
</comment>
<name>A0A4V3C9M1_9ACTN</name>
<accession>A0A4V3C9M1</accession>
<reference evidence="5 6" key="1">
    <citation type="submission" date="2019-03" db="EMBL/GenBank/DDBJ databases">
        <title>Genomic Encyclopedia of Type Strains, Phase III (KMG-III): the genomes of soil and plant-associated and newly described type strains.</title>
        <authorList>
            <person name="Whitman W."/>
        </authorList>
    </citation>
    <scope>NUCLEOTIDE SEQUENCE [LARGE SCALE GENOMIC DNA]</scope>
    <source>
        <strain evidence="5 6">VKM Ac-2527</strain>
    </source>
</reference>
<dbReference type="OrthoDB" id="9776657at2"/>
<comment type="similarity">
    <text evidence="1">Belongs to the glycosyl hydrolase 32 family.</text>
</comment>
<dbReference type="AlphaFoldDB" id="A0A4V3C9M1"/>
<dbReference type="InterPro" id="IPR050551">
    <property type="entry name" value="Fructan_Metab_Enzymes"/>
</dbReference>
<dbReference type="InterPro" id="IPR013148">
    <property type="entry name" value="Glyco_hydro_32_N"/>
</dbReference>
<dbReference type="Gene3D" id="2.115.10.20">
    <property type="entry name" value="Glycosyl hydrolase domain, family 43"/>
    <property type="match status" value="1"/>
</dbReference>
<dbReference type="CDD" id="cd18609">
    <property type="entry name" value="GH32-like"/>
    <property type="match status" value="1"/>
</dbReference>
<protein>
    <submittedName>
        <fullName evidence="5">Beta-fructofuranosidase</fullName>
    </submittedName>
</protein>
<keyword evidence="2" id="KW-0378">Hydrolase</keyword>
<dbReference type="InterPro" id="IPR023296">
    <property type="entry name" value="Glyco_hydro_beta-prop_sf"/>
</dbReference>
<dbReference type="Proteomes" id="UP000295388">
    <property type="component" value="Unassembled WGS sequence"/>
</dbReference>
<proteinExistence type="inferred from homology"/>
<evidence type="ECO:0000313" key="6">
    <source>
        <dbReference type="Proteomes" id="UP000295388"/>
    </source>
</evidence>
<evidence type="ECO:0000256" key="2">
    <source>
        <dbReference type="ARBA" id="ARBA00022801"/>
    </source>
</evidence>
<evidence type="ECO:0000256" key="3">
    <source>
        <dbReference type="ARBA" id="ARBA00023295"/>
    </source>
</evidence>
<organism evidence="5 6">
    <name type="scientific">Kribbella caucasensis</name>
    <dbReference type="NCBI Taxonomy" id="2512215"/>
    <lineage>
        <taxon>Bacteria</taxon>
        <taxon>Bacillati</taxon>
        <taxon>Actinomycetota</taxon>
        <taxon>Actinomycetes</taxon>
        <taxon>Propionibacteriales</taxon>
        <taxon>Kribbellaceae</taxon>
        <taxon>Kribbella</taxon>
    </lineage>
</organism>